<gene>
    <name evidence="1" type="ORF">L1049_024365</name>
</gene>
<sequence length="101" mass="11605">MQTWGLGIEGAALRLGVLFPFSHHLSNLIEQDFPYSIMLKNEAFSYYYLCVRFWNNMHFEQSCPSMVVLEFSGVGLFGPIHVPSIVWTSERTREKRGTAIC</sequence>
<dbReference type="AlphaFoldDB" id="A0AAP0RVP8"/>
<evidence type="ECO:0000313" key="1">
    <source>
        <dbReference type="EMBL" id="KAK9285178.1"/>
    </source>
</evidence>
<keyword evidence="2" id="KW-1185">Reference proteome</keyword>
<dbReference type="Proteomes" id="UP001415857">
    <property type="component" value="Unassembled WGS sequence"/>
</dbReference>
<accession>A0AAP0RVP8</accession>
<proteinExistence type="predicted"/>
<evidence type="ECO:0000313" key="2">
    <source>
        <dbReference type="Proteomes" id="UP001415857"/>
    </source>
</evidence>
<organism evidence="1 2">
    <name type="scientific">Liquidambar formosana</name>
    <name type="common">Formosan gum</name>
    <dbReference type="NCBI Taxonomy" id="63359"/>
    <lineage>
        <taxon>Eukaryota</taxon>
        <taxon>Viridiplantae</taxon>
        <taxon>Streptophyta</taxon>
        <taxon>Embryophyta</taxon>
        <taxon>Tracheophyta</taxon>
        <taxon>Spermatophyta</taxon>
        <taxon>Magnoliopsida</taxon>
        <taxon>eudicotyledons</taxon>
        <taxon>Gunneridae</taxon>
        <taxon>Pentapetalae</taxon>
        <taxon>Saxifragales</taxon>
        <taxon>Altingiaceae</taxon>
        <taxon>Liquidambar</taxon>
    </lineage>
</organism>
<comment type="caution">
    <text evidence="1">The sequence shown here is derived from an EMBL/GenBank/DDBJ whole genome shotgun (WGS) entry which is preliminary data.</text>
</comment>
<dbReference type="EMBL" id="JBBPBK010000005">
    <property type="protein sequence ID" value="KAK9285178.1"/>
    <property type="molecule type" value="Genomic_DNA"/>
</dbReference>
<protein>
    <submittedName>
        <fullName evidence="1">Uncharacterized protein</fullName>
    </submittedName>
</protein>
<reference evidence="1 2" key="1">
    <citation type="journal article" date="2024" name="Plant J.">
        <title>Genome sequences and population genomics reveal climatic adaptation and genomic divergence between two closely related sweetgum species.</title>
        <authorList>
            <person name="Xu W.Q."/>
            <person name="Ren C.Q."/>
            <person name="Zhang X.Y."/>
            <person name="Comes H.P."/>
            <person name="Liu X.H."/>
            <person name="Li Y.G."/>
            <person name="Kettle C.J."/>
            <person name="Jalonen R."/>
            <person name="Gaisberger H."/>
            <person name="Ma Y.Z."/>
            <person name="Qiu Y.X."/>
        </authorList>
    </citation>
    <scope>NUCLEOTIDE SEQUENCE [LARGE SCALE GENOMIC DNA]</scope>
    <source>
        <strain evidence="1">Hangzhou</strain>
    </source>
</reference>
<name>A0AAP0RVP8_LIQFO</name>